<dbReference type="SUPFAM" id="SSF51905">
    <property type="entry name" value="FAD/NAD(P)-binding domain"/>
    <property type="match status" value="2"/>
</dbReference>
<evidence type="ECO:0000313" key="9">
    <source>
        <dbReference type="Proteomes" id="UP000195879"/>
    </source>
</evidence>
<dbReference type="Proteomes" id="UP000195879">
    <property type="component" value="Chromosome 6"/>
</dbReference>
<proteinExistence type="predicted"/>
<feature type="compositionally biased region" description="Acidic residues" evidence="6">
    <location>
        <begin position="1656"/>
        <end position="1665"/>
    </location>
</feature>
<dbReference type="SUPFAM" id="SSF54373">
    <property type="entry name" value="FAD-linked reductases, C-terminal domain"/>
    <property type="match status" value="1"/>
</dbReference>
<keyword evidence="3" id="KW-0862">Zinc</keyword>
<keyword evidence="8" id="KW-0808">Transferase</keyword>
<feature type="region of interest" description="Disordered" evidence="6">
    <location>
        <begin position="444"/>
        <end position="464"/>
    </location>
</feature>
<dbReference type="GO" id="GO:0008270">
    <property type="term" value="F:zinc ion binding"/>
    <property type="evidence" value="ECO:0007669"/>
    <property type="project" value="UniProtKB-KW"/>
</dbReference>
<organism evidence="8 9">
    <name type="scientific">Plasmodium chabaudi adami</name>
    <dbReference type="NCBI Taxonomy" id="5826"/>
    <lineage>
        <taxon>Eukaryota</taxon>
        <taxon>Sar</taxon>
        <taxon>Alveolata</taxon>
        <taxon>Apicomplexa</taxon>
        <taxon>Aconoidasida</taxon>
        <taxon>Haemosporida</taxon>
        <taxon>Plasmodiidae</taxon>
        <taxon>Plasmodium</taxon>
        <taxon>Plasmodium (Vinckeia)</taxon>
    </lineage>
</organism>
<evidence type="ECO:0000259" key="7">
    <source>
        <dbReference type="PROSITE" id="PS50016"/>
    </source>
</evidence>
<dbReference type="InterPro" id="IPR019786">
    <property type="entry name" value="Zinc_finger_PHD-type_CS"/>
</dbReference>
<evidence type="ECO:0000256" key="5">
    <source>
        <dbReference type="SAM" id="Coils"/>
    </source>
</evidence>
<dbReference type="PANTHER" id="PTHR10742:SF415">
    <property type="entry name" value="CHROMOSOME UNDETERMINED SCAFFOLD_56, WHOLE GENOME SHOTGUN SEQUENCE"/>
    <property type="match status" value="1"/>
</dbReference>
<dbReference type="GO" id="GO:0016491">
    <property type="term" value="F:oxidoreductase activity"/>
    <property type="evidence" value="ECO:0007669"/>
    <property type="project" value="InterPro"/>
</dbReference>
<dbReference type="GO" id="GO:0008168">
    <property type="term" value="F:methyltransferase activity"/>
    <property type="evidence" value="ECO:0007669"/>
    <property type="project" value="UniProtKB-KW"/>
</dbReference>
<evidence type="ECO:0000256" key="2">
    <source>
        <dbReference type="ARBA" id="ARBA00022771"/>
    </source>
</evidence>
<keyword evidence="1" id="KW-0479">Metal-binding</keyword>
<evidence type="ECO:0000256" key="6">
    <source>
        <dbReference type="SAM" id="MobiDB-lite"/>
    </source>
</evidence>
<dbReference type="GO" id="GO:0032259">
    <property type="term" value="P:methylation"/>
    <property type="evidence" value="ECO:0007669"/>
    <property type="project" value="UniProtKB-KW"/>
</dbReference>
<feature type="coiled-coil region" evidence="5">
    <location>
        <begin position="347"/>
        <end position="426"/>
    </location>
</feature>
<feature type="compositionally biased region" description="Acidic residues" evidence="6">
    <location>
        <begin position="1275"/>
        <end position="1285"/>
    </location>
</feature>
<feature type="region of interest" description="Disordered" evidence="6">
    <location>
        <begin position="1256"/>
        <end position="1303"/>
    </location>
</feature>
<dbReference type="Gene3D" id="3.50.50.60">
    <property type="entry name" value="FAD/NAD(P)-binding domain"/>
    <property type="match status" value="2"/>
</dbReference>
<keyword evidence="8" id="KW-0489">Methyltransferase</keyword>
<dbReference type="PANTHER" id="PTHR10742">
    <property type="entry name" value="FLAVIN MONOAMINE OXIDASE"/>
    <property type="match status" value="1"/>
</dbReference>
<dbReference type="InterPro" id="IPR002937">
    <property type="entry name" value="Amino_oxidase"/>
</dbReference>
<keyword evidence="5" id="KW-0175">Coiled coil</keyword>
<dbReference type="Gene3D" id="3.90.660.10">
    <property type="match status" value="1"/>
</dbReference>
<dbReference type="InterPro" id="IPR019787">
    <property type="entry name" value="Znf_PHD-finger"/>
</dbReference>
<accession>A0A1D3RS93</accession>
<reference evidence="8 9" key="1">
    <citation type="submission" date="2016-08" db="EMBL/GenBank/DDBJ databases">
        <authorList>
            <consortium name="Pathogen Informatics"/>
        </authorList>
    </citation>
    <scope>NUCLEOTIDE SEQUENCE [LARGE SCALE GENOMIC DNA]</scope>
    <source>
        <strain evidence="8 9">DK</strain>
    </source>
</reference>
<feature type="domain" description="PHD-type" evidence="7">
    <location>
        <begin position="2504"/>
        <end position="2556"/>
    </location>
</feature>
<dbReference type="InterPro" id="IPR001965">
    <property type="entry name" value="Znf_PHD"/>
</dbReference>
<name>A0A1D3RS93_PLACE</name>
<dbReference type="PROSITE" id="PS50016">
    <property type="entry name" value="ZF_PHD_2"/>
    <property type="match status" value="1"/>
</dbReference>
<feature type="compositionally biased region" description="Polar residues" evidence="6">
    <location>
        <begin position="1600"/>
        <end position="1617"/>
    </location>
</feature>
<dbReference type="OrthoDB" id="406280at2759"/>
<dbReference type="PROSITE" id="PS01359">
    <property type="entry name" value="ZF_PHD_1"/>
    <property type="match status" value="1"/>
</dbReference>
<dbReference type="Pfam" id="PF01593">
    <property type="entry name" value="Amino_oxidase"/>
    <property type="match status" value="1"/>
</dbReference>
<dbReference type="InterPro" id="IPR013083">
    <property type="entry name" value="Znf_RING/FYVE/PHD"/>
</dbReference>
<sequence length="2612" mass="307089">MVASELEGKDIEYINKYNELDKNGFRENLKNKENHAEPPNQDTSKTIYIGKYIQDEDIILNESTKYQVLFSYLKKKEKKKLIQDGGNNIILQKDIFSSKTSGLVQIFSENLIKHNINLEIYNDKLYISLKFKDQIDPLIPYLKKEFFFKTKNEENVILLLAKKFEIYNALMKSMYLKHKVNEYFKSNKKINDFFLNNNFEKNIDTYTDLVNTTFFSNSYNVNQLLKNNVNNFRTEKKDITIVEKNGHEKWSNPINISHNLLLEENKNDISNLNLKKRKTEKYTNKEEYELYENDNLEDKYANHMNDNVMTNFEKEYFKSSNVENGEQIKKKELNMGDIKMCGTKEERRKLKEQMKLEKNEFLRIQKEEKKKRKEKKMLERKKMIELEKAYKKKLKEEKKIKQLQEKERERQYKKFQREEKKKLKQKFLQNQTDETTLYANINNKYDKDNNQDNSKTNLIIGNDDNNRLNEKAQWMEIKPSGKKKKIIIDMASCTHNNNIIQKNNYINLSDNKLNSSQINDKINTGIIHNSNNAKRKKNFNTDLIYEEIEIRNVFDKDGQIKKKIILNNNKKKKIKKDDQIQGNDTLNKYYEIDNLKIEHTTRDSDGMSLENEEQIRKAITHKKNAFEQNDVVTNVRKNNISYNNDNSSNFSNQTIYQNQENNVYISKNKKKWINDKINELYHQNEMLNLKNATPFHINHARKIKTNMNENEIKEKIKKSGKKKDIIHIPNNVIDKKVAMHIMAYKDEINNKENKKKIALFGQVKPGDIIKRGIYGYKAFHDEENLYVDVLIIGGGISGLAASYYLKKCNANFLCIEGRNRIGGRAFTTRLPKRIVNNKILPETTVDLGANYLHCCDNSELLNENKKKKVKKKYTPKNAFKFNHSNMRDYNNINNIIKTLEIDEIEKNLENNISQFTEEYGKLVKEFIISPTNKCPNTMNSNKNDINIDKCSNFKDENDVECVQCENENWHSDFDYIGRKKEKDLNKKKLKKNILFMIRNNVDNICEFYENYYYKNEKKDIYQFFKIIDENIYFYANLSDDNAYSIPNKNKYNNSKVIKNKQLKVLTVNKDTRKRREYDKSVTKLAEKLKPKIALVCGKDNWESTFYAYWYNNENGKKIKNFKIYRMNLLCDKIRIRAARKIKKYLFINDDTYDNQDIINQNGTHNTASIFHNNNDNNLVYNMIDSIDETTANANSNQTEGYNNKDDAQTTTDLHIQNEIKNNFHKHINNMKHLNTHTSQEIYNSSKSDGLTEYAGEQFEEDEIGKKKINTKKNNEEDEGKLEDDNTGLSNNANEDANEDANENVDVVCKSKKESIDEVPESKKIESGNNSISIKNSSKTKNGNIKTKNLTTNLDTLFCDKNAIIYDNYYNYGEEYYNIVKDPNKNTEQNQKKKYNINDTHLYKNVSSNDNTDNEDPYEKINKKKKRSMWDLLMECAEEIFTEMDLNQENFSMEEWKMLMVALQSRYGYGGDLRNTSIAMSRLPSSGYMDIDICPNYGSKNYILKNMKYYDKIKKNEQVPHICQFKDNTRADKIVLDGWKWIIDYLSENIQDHIFINTVAELVQIKNPDNANTDQSHFYINSNPQNEDTDDSYSKKDDSNFSHNSPQSTQYDDSNSAKQKNENIEFGKEKSNEETDNFTDNTNCNKINENDKTGNDDSYDDPNDDGYDYTNLKKQYKMSSNYDTYSTVVKCKCYDTLGKNVNKNFHGTSDLSNCKFKNINIHAKYIIVALPLGCLKENEEKKKNQIQSCLKFEPELHPLKIKALNNYKMGRHNKIILRFYPFNFIWPFDGLQINCIDQKFQYLNLHAYGKIGCILVHCFPPWSSTYGYIKKEYSIVNECLYTLSKMYENSGKKLPILVDYIITKWQDDTFSCGSYAYPDYKCNDNDIIYLRAPHPIHNPKVVFCGEYLSKSYFQCVDGAYDTGLRAAEDIAHIGLKLKSFDNKKYNTDIYFFPNNTCPFTNMPLPKVKRELLGFYITDGSDEALSDYESSSGEEGGNISNIPLPIIKEEYNLLSSTLKNVNNFFSQLKHESIRKRKNLRGNYKKKDKNSRTSQTDIKITNMKSQANYMSNKTNLNGITDHSKNNYIDQSNSDSNYDDGCNKKEFNPSDNSHELNGQIIPSQYVPPNEIPNLSHNVMSIKHNTENAGTDVSFNKYINSIDFYLDRYVIKFRDIIFHNYNGIELGNACGGINAAKDLIKKAFSLSQSLPIILKRFDNFQFIIQKELCTMLKRVAHVLLPYFNNMNEKKNELLFIAEKHLNYILASKEGVNEIFYEQIRNILEKNNNLTSQYTNNENINLSPNQCGEIVYDTENNYSSKECCIIKKDVVEEEEKAMNTVCNNDINNVKTNIAHNKITENDHTNMNSAGENTEEYNNNYEQKIINKNAENGEKNTNSKGNTNCMELDMHNEKKKNMYIQNKQICELNNYLKYVLNNIFMKNKYIEEYITNTNQNKIKLNSTCFLFFCCYVLQYIMKQINYDLSHKFSDFNIIIQLLCDYVYYLIFYKHEVLCYKCMNSGELILCDFLNCTNVWHSFCLFSKNDQEEKKLNNLWFCPNCLNGKLVKPSQRGYYNQNEIIQNYWKRRVYIYKIKFFLSRTRRIRKRLDLLEMELNKRIP</sequence>
<dbReference type="InterPro" id="IPR011011">
    <property type="entry name" value="Znf_FYVE_PHD"/>
</dbReference>
<feature type="region of interest" description="Disordered" evidence="6">
    <location>
        <begin position="1573"/>
        <end position="1665"/>
    </location>
</feature>
<feature type="compositionally biased region" description="Basic and acidic residues" evidence="6">
    <location>
        <begin position="1618"/>
        <end position="1632"/>
    </location>
</feature>
<evidence type="ECO:0000313" key="8">
    <source>
        <dbReference type="EMBL" id="SCN59008.1"/>
    </source>
</evidence>
<dbReference type="InterPro" id="IPR036188">
    <property type="entry name" value="FAD/NAD-bd_sf"/>
</dbReference>
<dbReference type="Gene3D" id="3.30.40.10">
    <property type="entry name" value="Zinc/RING finger domain, C3HC4 (zinc finger)"/>
    <property type="match status" value="1"/>
</dbReference>
<dbReference type="SMART" id="SM00249">
    <property type="entry name" value="PHD"/>
    <property type="match status" value="1"/>
</dbReference>
<gene>
    <name evidence="8" type="primary">LSD1</name>
    <name evidence="8" type="ORF">PCHDK_000101800</name>
</gene>
<dbReference type="InterPro" id="IPR050281">
    <property type="entry name" value="Flavin_monoamine_oxidase"/>
</dbReference>
<protein>
    <submittedName>
        <fullName evidence="8">Lysine-specific histone demethylase 1, putative</fullName>
    </submittedName>
</protein>
<dbReference type="SUPFAM" id="SSF57903">
    <property type="entry name" value="FYVE/PHD zinc finger"/>
    <property type="match status" value="1"/>
</dbReference>
<feature type="compositionally biased region" description="Polar residues" evidence="6">
    <location>
        <begin position="1573"/>
        <end position="1585"/>
    </location>
</feature>
<dbReference type="EMBL" id="LT608200">
    <property type="protein sequence ID" value="SCN59008.1"/>
    <property type="molecule type" value="Genomic_DNA"/>
</dbReference>
<evidence type="ECO:0000256" key="1">
    <source>
        <dbReference type="ARBA" id="ARBA00022723"/>
    </source>
</evidence>
<evidence type="ECO:0000256" key="3">
    <source>
        <dbReference type="ARBA" id="ARBA00022833"/>
    </source>
</evidence>
<evidence type="ECO:0000256" key="4">
    <source>
        <dbReference type="PROSITE-ProRule" id="PRU00146"/>
    </source>
</evidence>
<dbReference type="Pfam" id="PF13450">
    <property type="entry name" value="NAD_binding_8"/>
    <property type="match status" value="1"/>
</dbReference>
<keyword evidence="2 4" id="KW-0863">Zinc-finger</keyword>